<evidence type="ECO:0000313" key="1">
    <source>
        <dbReference type="EMBL" id="SPP64955.1"/>
    </source>
</evidence>
<organism evidence="1 2">
    <name type="scientific">Nitrospira lenta</name>
    <dbReference type="NCBI Taxonomy" id="1436998"/>
    <lineage>
        <taxon>Bacteria</taxon>
        <taxon>Pseudomonadati</taxon>
        <taxon>Nitrospirota</taxon>
        <taxon>Nitrospiria</taxon>
        <taxon>Nitrospirales</taxon>
        <taxon>Nitrospiraceae</taxon>
        <taxon>Nitrospira</taxon>
    </lineage>
</organism>
<gene>
    <name evidence="1" type="ORF">NITLEN_20595</name>
</gene>
<reference evidence="2" key="1">
    <citation type="submission" date="2018-04" db="EMBL/GenBank/DDBJ databases">
        <authorList>
            <person name="Lucker S."/>
            <person name="Sakoula D."/>
        </authorList>
    </citation>
    <scope>NUCLEOTIDE SEQUENCE [LARGE SCALE GENOMIC DNA]</scope>
</reference>
<dbReference type="AlphaFoldDB" id="A0A330L7J2"/>
<dbReference type="EMBL" id="OUNR01000012">
    <property type="protein sequence ID" value="SPP64955.1"/>
    <property type="molecule type" value="Genomic_DNA"/>
</dbReference>
<keyword evidence="2" id="KW-1185">Reference proteome</keyword>
<proteinExistence type="predicted"/>
<dbReference type="Proteomes" id="UP000248168">
    <property type="component" value="Unassembled WGS sequence"/>
</dbReference>
<evidence type="ECO:0000313" key="2">
    <source>
        <dbReference type="Proteomes" id="UP000248168"/>
    </source>
</evidence>
<dbReference type="InParanoid" id="A0A330L7J2"/>
<accession>A0A330L7J2</accession>
<sequence length="143" mass="15680">MCPSMRVTRLSGERFSTAASLVGVRIDELEIPAHQVFMVIQLGALQVDRTLGIHNDLHAVEFINLVVLAYFLVEVDGVTQAGAAAALHAEAKTAFFDALDVDQALNFFQSCVRERNDRGLGFGIRGIHSACAPFRCYFVSAFF</sequence>
<name>A0A330L7J2_9BACT</name>
<protein>
    <submittedName>
        <fullName evidence="1">Uncharacterized protein</fullName>
    </submittedName>
</protein>